<sequence>MALIALPQPQVLAQSVPPQDPTEICKLTFTQERTIPELKTSEILVHATGTANNLQELLASPSFSYNSSITRQLPQLWKLKVPLDSSGNLPPITHSYNIQLKSSSGQTISNSKIQQELLPVAEISRDFNTKTAVVQGGVRLLFQNLSSIKSNTYSGTISVTVDYPGSNCP</sequence>
<name>A0ABT3ATY8_9CYAN</name>
<proteinExistence type="predicted"/>
<reference evidence="1 2" key="1">
    <citation type="submission" date="2022-10" db="EMBL/GenBank/DDBJ databases">
        <title>Identification of biosynthetic pathway for the production of the potent trypsin inhibitor radiosumin.</title>
        <authorList>
            <person name="Fewer D.P."/>
            <person name="Delbaje E."/>
            <person name="Ouyang X."/>
            <person name="Agostino P.D."/>
            <person name="Wahlsten M."/>
            <person name="Jokela J."/>
            <person name="Permi P."/>
            <person name="Haapaniemi E."/>
            <person name="Koistinen H."/>
        </authorList>
    </citation>
    <scope>NUCLEOTIDE SEQUENCE [LARGE SCALE GENOMIC DNA]</scope>
    <source>
        <strain evidence="1 2">NIES-515</strain>
    </source>
</reference>
<protein>
    <submittedName>
        <fullName evidence="1">Uncharacterized protein</fullName>
    </submittedName>
</protein>
<dbReference type="RefSeq" id="WP_263744109.1">
    <property type="nucleotide sequence ID" value="NZ_JAOWRF010000048.1"/>
</dbReference>
<evidence type="ECO:0000313" key="1">
    <source>
        <dbReference type="EMBL" id="MCV3212597.1"/>
    </source>
</evidence>
<organism evidence="1 2">
    <name type="scientific">Plectonema radiosum NIES-515</name>
    <dbReference type="NCBI Taxonomy" id="2986073"/>
    <lineage>
        <taxon>Bacteria</taxon>
        <taxon>Bacillati</taxon>
        <taxon>Cyanobacteriota</taxon>
        <taxon>Cyanophyceae</taxon>
        <taxon>Oscillatoriophycideae</taxon>
        <taxon>Oscillatoriales</taxon>
        <taxon>Microcoleaceae</taxon>
        <taxon>Plectonema</taxon>
    </lineage>
</organism>
<accession>A0ABT3ATY8</accession>
<keyword evidence="2" id="KW-1185">Reference proteome</keyword>
<dbReference type="Proteomes" id="UP001526143">
    <property type="component" value="Unassembled WGS sequence"/>
</dbReference>
<gene>
    <name evidence="1" type="ORF">OGM63_03460</name>
</gene>
<comment type="caution">
    <text evidence="1">The sequence shown here is derived from an EMBL/GenBank/DDBJ whole genome shotgun (WGS) entry which is preliminary data.</text>
</comment>
<evidence type="ECO:0000313" key="2">
    <source>
        <dbReference type="Proteomes" id="UP001526143"/>
    </source>
</evidence>
<dbReference type="EMBL" id="JAOWRF010000048">
    <property type="protein sequence ID" value="MCV3212597.1"/>
    <property type="molecule type" value="Genomic_DNA"/>
</dbReference>